<name>A0A6A1UMA0_9ROSI</name>
<comment type="caution">
    <text evidence="1">The sequence shown here is derived from an EMBL/GenBank/DDBJ whole genome shotgun (WGS) entry which is preliminary data.</text>
</comment>
<protein>
    <recommendedName>
        <fullName evidence="3">F-box associated domain-containing protein</fullName>
    </recommendedName>
</protein>
<reference evidence="1 2" key="1">
    <citation type="journal article" date="2019" name="Plant Biotechnol. J.">
        <title>The red bayberry genome and genetic basis of sex determination.</title>
        <authorList>
            <person name="Jia H.M."/>
            <person name="Jia H.J."/>
            <person name="Cai Q.L."/>
            <person name="Wang Y."/>
            <person name="Zhao H.B."/>
            <person name="Yang W.F."/>
            <person name="Wang G.Y."/>
            <person name="Li Y.H."/>
            <person name="Zhan D.L."/>
            <person name="Shen Y.T."/>
            <person name="Niu Q.F."/>
            <person name="Chang L."/>
            <person name="Qiu J."/>
            <person name="Zhao L."/>
            <person name="Xie H.B."/>
            <person name="Fu W.Y."/>
            <person name="Jin J."/>
            <person name="Li X.W."/>
            <person name="Jiao Y."/>
            <person name="Zhou C.C."/>
            <person name="Tu T."/>
            <person name="Chai C.Y."/>
            <person name="Gao J.L."/>
            <person name="Fan L.J."/>
            <person name="van de Weg E."/>
            <person name="Wang J.Y."/>
            <person name="Gao Z.S."/>
        </authorList>
    </citation>
    <scope>NUCLEOTIDE SEQUENCE [LARGE SCALE GENOMIC DNA]</scope>
    <source>
        <tissue evidence="1">Leaves</tissue>
    </source>
</reference>
<proteinExistence type="predicted"/>
<evidence type="ECO:0000313" key="2">
    <source>
        <dbReference type="Proteomes" id="UP000516437"/>
    </source>
</evidence>
<dbReference type="EMBL" id="RXIC02000063">
    <property type="protein sequence ID" value="KAB1201525.1"/>
    <property type="molecule type" value="Genomic_DNA"/>
</dbReference>
<evidence type="ECO:0008006" key="3">
    <source>
        <dbReference type="Google" id="ProtNLM"/>
    </source>
</evidence>
<dbReference type="OrthoDB" id="591557at2759"/>
<gene>
    <name evidence="1" type="ORF">CJ030_MR0G003212</name>
</gene>
<organism evidence="1 2">
    <name type="scientific">Morella rubra</name>
    <name type="common">Chinese bayberry</name>
    <dbReference type="NCBI Taxonomy" id="262757"/>
    <lineage>
        <taxon>Eukaryota</taxon>
        <taxon>Viridiplantae</taxon>
        <taxon>Streptophyta</taxon>
        <taxon>Embryophyta</taxon>
        <taxon>Tracheophyta</taxon>
        <taxon>Spermatophyta</taxon>
        <taxon>Magnoliopsida</taxon>
        <taxon>eudicotyledons</taxon>
        <taxon>Gunneridae</taxon>
        <taxon>Pentapetalae</taxon>
        <taxon>rosids</taxon>
        <taxon>fabids</taxon>
        <taxon>Fagales</taxon>
        <taxon>Myricaceae</taxon>
        <taxon>Morella</taxon>
    </lineage>
</organism>
<sequence>MNSWKSFNALIFHITLSRQQGSFPTGPWHWQTKLIDWQTKLIDLHYEETIIAFDLAEEKFRKVPMPMDYGEYWGDFGTFGHIGGRLCFTRCSPTHIDLWGMMEYGVQESWTIMFKVNRSENGVIRDDLSPLCFSRGGQLVAIVDSRVELIRFNPTGEIVESFLLCRKPIGSDFDIFVESLFSPHH</sequence>
<evidence type="ECO:0000313" key="1">
    <source>
        <dbReference type="EMBL" id="KAB1201525.1"/>
    </source>
</evidence>
<dbReference type="AlphaFoldDB" id="A0A6A1UMA0"/>
<accession>A0A6A1UMA0</accession>
<dbReference type="Proteomes" id="UP000516437">
    <property type="component" value="Unassembled WGS sequence"/>
</dbReference>
<keyword evidence="2" id="KW-1185">Reference proteome</keyword>